<evidence type="ECO:0000313" key="1">
    <source>
        <dbReference type="EMBL" id="TBT96848.1"/>
    </source>
</evidence>
<gene>
    <name evidence="1" type="ORF">CWI37_2693p0010</name>
</gene>
<sequence length="115" mass="13975">MMKLKNLEKFKIKDENKCDKGYSDSLYLEKIIELEINCLFEQSFLYTLFLNQKLENLEKIHIYNCNIGLKDKNSRRNYTRIQDILFSNTKLFGISFSELFDSQKEYSIKYIYIRR</sequence>
<dbReference type="VEuPathDB" id="MicrosporidiaDB:CWI37_2693p0010"/>
<name>A0A4Q9KQD5_9MICR</name>
<accession>A0A4Q9KQD5</accession>
<organism evidence="1 2">
    <name type="scientific">Hamiltosporidium tvaerminnensis</name>
    <dbReference type="NCBI Taxonomy" id="1176355"/>
    <lineage>
        <taxon>Eukaryota</taxon>
        <taxon>Fungi</taxon>
        <taxon>Fungi incertae sedis</taxon>
        <taxon>Microsporidia</taxon>
        <taxon>Dubosqiidae</taxon>
        <taxon>Hamiltosporidium</taxon>
    </lineage>
</organism>
<reference evidence="1 2" key="1">
    <citation type="submission" date="2017-12" db="EMBL/GenBank/DDBJ databases">
        <authorList>
            <person name="Pombert J.-F."/>
            <person name="Haag K.L."/>
            <person name="Ebert D."/>
        </authorList>
    </citation>
    <scope>NUCLEOTIDE SEQUENCE [LARGE SCALE GENOMIC DNA]</scope>
    <source>
        <strain evidence="1">FI-OER-3-3</strain>
    </source>
</reference>
<dbReference type="EMBL" id="PITJ01002693">
    <property type="protein sequence ID" value="TBT96848.1"/>
    <property type="molecule type" value="Genomic_DNA"/>
</dbReference>
<dbReference type="AlphaFoldDB" id="A0A4Q9KQD5"/>
<protein>
    <submittedName>
        <fullName evidence="1">Uncharacterized protein</fullName>
    </submittedName>
</protein>
<dbReference type="Proteomes" id="UP000292362">
    <property type="component" value="Unassembled WGS sequence"/>
</dbReference>
<comment type="caution">
    <text evidence="1">The sequence shown here is derived from an EMBL/GenBank/DDBJ whole genome shotgun (WGS) entry which is preliminary data.</text>
</comment>
<evidence type="ECO:0000313" key="2">
    <source>
        <dbReference type="Proteomes" id="UP000292362"/>
    </source>
</evidence>
<proteinExistence type="predicted"/>